<protein>
    <recommendedName>
        <fullName evidence="3">Glycosyl transferase family 1 domain-containing protein</fullName>
    </recommendedName>
</protein>
<organism evidence="1 2">
    <name type="scientific">Methylobacterium trifolii</name>
    <dbReference type="NCBI Taxonomy" id="1003092"/>
    <lineage>
        <taxon>Bacteria</taxon>
        <taxon>Pseudomonadati</taxon>
        <taxon>Pseudomonadota</taxon>
        <taxon>Alphaproteobacteria</taxon>
        <taxon>Hyphomicrobiales</taxon>
        <taxon>Methylobacteriaceae</taxon>
        <taxon>Methylobacterium</taxon>
    </lineage>
</organism>
<dbReference type="Gene3D" id="3.40.50.2000">
    <property type="entry name" value="Glycogen Phosphorylase B"/>
    <property type="match status" value="1"/>
</dbReference>
<reference evidence="1" key="1">
    <citation type="journal article" date="2021" name="Front. Microbiol.">
        <title>Comprehensive Comparative Genomics and Phenotyping of Methylobacterium Species.</title>
        <authorList>
            <person name="Alessa O."/>
            <person name="Ogura Y."/>
            <person name="Fujitani Y."/>
            <person name="Takami H."/>
            <person name="Hayashi T."/>
            <person name="Sahin N."/>
            <person name="Tani A."/>
        </authorList>
    </citation>
    <scope>NUCLEOTIDE SEQUENCE</scope>
    <source>
        <strain evidence="1">DSM 23632</strain>
    </source>
</reference>
<dbReference type="Pfam" id="PF20706">
    <property type="entry name" value="GT4-conflict"/>
    <property type="match status" value="1"/>
</dbReference>
<gene>
    <name evidence="1" type="ORF">MPOCJGCO_0492</name>
</gene>
<dbReference type="SUPFAM" id="SSF53756">
    <property type="entry name" value="UDP-Glycosyltransferase/glycogen phosphorylase"/>
    <property type="match status" value="1"/>
</dbReference>
<sequence length="430" mass="46671">MFDTCGALGREQGGPATRERTFAIRGDILSNNGYARAARAMAAILCERFRVVGVPLHVDPSDCSEPFPGDLVRDGDLGHMAQDAALAVVNHTTPDHFVPFPDCWNVGAFYWETRGIPRRFDWPERIAAMDAIWAPTGFVADFTRDCGYDGPMALVPWPQRFGLPTARRVPAAHLDQHVLLLERMPPAESETASWPTLPLSELLDSPRETFLAIQSLAPRKGLPVMVAEWCRFVAETPEDDSILLIKLAFRHAHGIGPDPRRHLLEILGRYGVAAGQRLRIGILDAHLDDAALDALVARADCLVSASFGEGFGGPIVEAIARDVPVIAPRHTGIADLIPAGYPLQVASDERCVALRDNMEIYPMSATWHLPRPGALAGRLLAFSRMSPEARRSVAAQARAHAEAFCGLDAAREAIFAATDAAPPSAPRAGR</sequence>
<dbReference type="Proteomes" id="UP001055057">
    <property type="component" value="Unassembled WGS sequence"/>
</dbReference>
<dbReference type="EMBL" id="BPRB01000030">
    <property type="protein sequence ID" value="GJE58411.1"/>
    <property type="molecule type" value="Genomic_DNA"/>
</dbReference>
<comment type="caution">
    <text evidence="1">The sequence shown here is derived from an EMBL/GenBank/DDBJ whole genome shotgun (WGS) entry which is preliminary data.</text>
</comment>
<evidence type="ECO:0008006" key="3">
    <source>
        <dbReference type="Google" id="ProtNLM"/>
    </source>
</evidence>
<dbReference type="RefSeq" id="WP_238181041.1">
    <property type="nucleotide sequence ID" value="NZ_BPRB01000030.1"/>
</dbReference>
<dbReference type="PANTHER" id="PTHR46656">
    <property type="entry name" value="PUTATIVE-RELATED"/>
    <property type="match status" value="1"/>
</dbReference>
<evidence type="ECO:0000313" key="2">
    <source>
        <dbReference type="Proteomes" id="UP001055057"/>
    </source>
</evidence>
<keyword evidence="2" id="KW-1185">Reference proteome</keyword>
<evidence type="ECO:0000313" key="1">
    <source>
        <dbReference type="EMBL" id="GJE58411.1"/>
    </source>
</evidence>
<reference evidence="1" key="2">
    <citation type="submission" date="2021-08" db="EMBL/GenBank/DDBJ databases">
        <authorList>
            <person name="Tani A."/>
            <person name="Ola A."/>
            <person name="Ogura Y."/>
            <person name="Katsura K."/>
            <person name="Hayashi T."/>
        </authorList>
    </citation>
    <scope>NUCLEOTIDE SEQUENCE</scope>
    <source>
        <strain evidence="1">DSM 23632</strain>
    </source>
</reference>
<proteinExistence type="predicted"/>
<dbReference type="PANTHER" id="PTHR46656:SF3">
    <property type="entry name" value="PUTATIVE-RELATED"/>
    <property type="match status" value="1"/>
</dbReference>
<accession>A0ABQ4TSW7</accession>
<name>A0ABQ4TSW7_9HYPH</name>